<dbReference type="RefSeq" id="WP_269657358.1">
    <property type="nucleotide sequence ID" value="NZ_CP114413.1"/>
</dbReference>
<dbReference type="PRINTS" id="PR00032">
    <property type="entry name" value="HTHARAC"/>
</dbReference>
<dbReference type="SUPFAM" id="SSF46689">
    <property type="entry name" value="Homeodomain-like"/>
    <property type="match status" value="2"/>
</dbReference>
<dbReference type="InterPro" id="IPR020449">
    <property type="entry name" value="Tscrpt_reg_AraC-type_HTH"/>
</dbReference>
<gene>
    <name evidence="5" type="ORF">STRCI_000733</name>
</gene>
<dbReference type="Pfam" id="PF12833">
    <property type="entry name" value="HTH_18"/>
    <property type="match status" value="1"/>
</dbReference>
<dbReference type="InterPro" id="IPR009057">
    <property type="entry name" value="Homeodomain-like_sf"/>
</dbReference>
<protein>
    <submittedName>
        <fullName evidence="5">AraC family transcriptional regulator</fullName>
    </submittedName>
</protein>
<evidence type="ECO:0000256" key="1">
    <source>
        <dbReference type="ARBA" id="ARBA00023015"/>
    </source>
</evidence>
<accession>A0ABY7K578</accession>
<dbReference type="InterPro" id="IPR018060">
    <property type="entry name" value="HTH_AraC"/>
</dbReference>
<feature type="domain" description="HTH araC/xylS-type" evidence="4">
    <location>
        <begin position="182"/>
        <end position="280"/>
    </location>
</feature>
<dbReference type="EMBL" id="CP114413">
    <property type="protein sequence ID" value="WAZ19666.1"/>
    <property type="molecule type" value="Genomic_DNA"/>
</dbReference>
<dbReference type="PROSITE" id="PS01124">
    <property type="entry name" value="HTH_ARAC_FAMILY_2"/>
    <property type="match status" value="1"/>
</dbReference>
<dbReference type="InterPro" id="IPR018062">
    <property type="entry name" value="HTH_AraC-typ_CS"/>
</dbReference>
<keyword evidence="1" id="KW-0805">Transcription regulation</keyword>
<keyword evidence="3" id="KW-0804">Transcription</keyword>
<name>A0ABY7K578_9ACTN</name>
<dbReference type="PANTHER" id="PTHR46796">
    <property type="entry name" value="HTH-TYPE TRANSCRIPTIONAL ACTIVATOR RHAS-RELATED"/>
    <property type="match status" value="1"/>
</dbReference>
<dbReference type="SMART" id="SM00342">
    <property type="entry name" value="HTH_ARAC"/>
    <property type="match status" value="1"/>
</dbReference>
<sequence>MEAISGAGGGTWHALQVRRAALRKSVRTLYIPSSSGITLYAQLSGLVELYGTRERPSQEEAFRLADDVYIIPPGPSRTLFVAAKGDVPATVASLTVPQETLHRFVDEEDLPSRLTQLRDMFPAVRFDPVLALTVRALVVASEAGADELYAQAATQFIAAHLLAAHTDGAVRSAGALSSLQLETVLSYMRENLGRPVSLDDLASLVSFSRFHFVRRFKAATGSTPYRYLTELRIDMSRKYLESGNDTITRIGQRCGFSGPEHFSRSFRRVMGCTPSQYRAMRT</sequence>
<dbReference type="Gene3D" id="1.10.10.60">
    <property type="entry name" value="Homeodomain-like"/>
    <property type="match status" value="2"/>
</dbReference>
<proteinExistence type="predicted"/>
<evidence type="ECO:0000259" key="4">
    <source>
        <dbReference type="PROSITE" id="PS01124"/>
    </source>
</evidence>
<dbReference type="Proteomes" id="UP001164439">
    <property type="component" value="Chromosome"/>
</dbReference>
<evidence type="ECO:0000256" key="3">
    <source>
        <dbReference type="ARBA" id="ARBA00023163"/>
    </source>
</evidence>
<keyword evidence="2" id="KW-0238">DNA-binding</keyword>
<evidence type="ECO:0000313" key="6">
    <source>
        <dbReference type="Proteomes" id="UP001164439"/>
    </source>
</evidence>
<evidence type="ECO:0000256" key="2">
    <source>
        <dbReference type="ARBA" id="ARBA00023125"/>
    </source>
</evidence>
<dbReference type="PANTHER" id="PTHR46796:SF6">
    <property type="entry name" value="ARAC SUBFAMILY"/>
    <property type="match status" value="1"/>
</dbReference>
<evidence type="ECO:0000313" key="5">
    <source>
        <dbReference type="EMBL" id="WAZ19666.1"/>
    </source>
</evidence>
<dbReference type="PROSITE" id="PS00041">
    <property type="entry name" value="HTH_ARAC_FAMILY_1"/>
    <property type="match status" value="1"/>
</dbReference>
<keyword evidence="6" id="KW-1185">Reference proteome</keyword>
<organism evidence="5 6">
    <name type="scientific">Streptomyces cinnabarinus</name>
    <dbReference type="NCBI Taxonomy" id="67287"/>
    <lineage>
        <taxon>Bacteria</taxon>
        <taxon>Bacillati</taxon>
        <taxon>Actinomycetota</taxon>
        <taxon>Actinomycetes</taxon>
        <taxon>Kitasatosporales</taxon>
        <taxon>Streptomycetaceae</taxon>
        <taxon>Streptomyces</taxon>
    </lineage>
</organism>
<reference evidence="5" key="1">
    <citation type="submission" date="2022-12" db="EMBL/GenBank/DDBJ databases">
        <authorList>
            <person name="Ruckert C."/>
            <person name="Busche T."/>
            <person name="Kalinowski J."/>
            <person name="Wittmann C."/>
        </authorList>
    </citation>
    <scope>NUCLEOTIDE SEQUENCE</scope>
    <source>
        <strain evidence="5">DSM 40467</strain>
    </source>
</reference>
<dbReference type="InterPro" id="IPR050204">
    <property type="entry name" value="AraC_XylS_family_regulators"/>
</dbReference>